<dbReference type="EMBL" id="JAACNH010002592">
    <property type="protein sequence ID" value="KAG8429820.1"/>
    <property type="molecule type" value="Genomic_DNA"/>
</dbReference>
<comment type="caution">
    <text evidence="2">The sequence shown here is derived from an EMBL/GenBank/DDBJ whole genome shotgun (WGS) entry which is preliminary data.</text>
</comment>
<dbReference type="OrthoDB" id="1867783at2759"/>
<dbReference type="GO" id="GO:0000978">
    <property type="term" value="F:RNA polymerase II cis-regulatory region sequence-specific DNA binding"/>
    <property type="evidence" value="ECO:0007669"/>
    <property type="project" value="TreeGrafter"/>
</dbReference>
<organism evidence="2 3">
    <name type="scientific">Hymenochirus boettgeri</name>
    <name type="common">Congo dwarf clawed frog</name>
    <dbReference type="NCBI Taxonomy" id="247094"/>
    <lineage>
        <taxon>Eukaryota</taxon>
        <taxon>Metazoa</taxon>
        <taxon>Chordata</taxon>
        <taxon>Craniata</taxon>
        <taxon>Vertebrata</taxon>
        <taxon>Euteleostomi</taxon>
        <taxon>Amphibia</taxon>
        <taxon>Batrachia</taxon>
        <taxon>Anura</taxon>
        <taxon>Pipoidea</taxon>
        <taxon>Pipidae</taxon>
        <taxon>Pipinae</taxon>
        <taxon>Hymenochirus</taxon>
    </lineage>
</organism>
<gene>
    <name evidence="2" type="ORF">GDO86_019134</name>
</gene>
<accession>A0A8T2IFH7</accession>
<evidence type="ECO:0000313" key="2">
    <source>
        <dbReference type="EMBL" id="KAG8429820.1"/>
    </source>
</evidence>
<feature type="compositionally biased region" description="Low complexity" evidence="1">
    <location>
        <begin position="61"/>
        <end position="76"/>
    </location>
</feature>
<dbReference type="PANTHER" id="PTHR47060:SF1">
    <property type="entry name" value="HOMEOBOX PROTEIN NOBOX"/>
    <property type="match status" value="1"/>
</dbReference>
<dbReference type="PANTHER" id="PTHR47060">
    <property type="entry name" value="HOMEOBOX PROTEIN NOBOX"/>
    <property type="match status" value="1"/>
</dbReference>
<name>A0A8T2IFH7_9PIPI</name>
<evidence type="ECO:0000313" key="3">
    <source>
        <dbReference type="Proteomes" id="UP000812440"/>
    </source>
</evidence>
<dbReference type="AlphaFoldDB" id="A0A8T2IFH7"/>
<feature type="non-terminal residue" evidence="2">
    <location>
        <position position="232"/>
    </location>
</feature>
<proteinExistence type="predicted"/>
<reference evidence="2" key="1">
    <citation type="thesis" date="2020" institute="ProQuest LLC" country="789 East Eisenhower Parkway, Ann Arbor, MI, USA">
        <title>Comparative Genomics and Chromosome Evolution.</title>
        <authorList>
            <person name="Mudd A.B."/>
        </authorList>
    </citation>
    <scope>NUCLEOTIDE SEQUENCE</scope>
    <source>
        <strain evidence="2">Female2</strain>
        <tissue evidence="2">Blood</tissue>
    </source>
</reference>
<dbReference type="GO" id="GO:0000981">
    <property type="term" value="F:DNA-binding transcription factor activity, RNA polymerase II-specific"/>
    <property type="evidence" value="ECO:0007669"/>
    <property type="project" value="TreeGrafter"/>
</dbReference>
<protein>
    <submittedName>
        <fullName evidence="2">Uncharacterized protein</fullName>
    </submittedName>
</protein>
<keyword evidence="3" id="KW-1185">Reference proteome</keyword>
<dbReference type="InterPro" id="IPR042988">
    <property type="entry name" value="NOBOX"/>
</dbReference>
<feature type="region of interest" description="Disordered" evidence="1">
    <location>
        <begin position="40"/>
        <end position="79"/>
    </location>
</feature>
<dbReference type="Proteomes" id="UP000812440">
    <property type="component" value="Unassembled WGS sequence"/>
</dbReference>
<sequence>MMGMSRPDNAVLTVGPLSSDPETLSLTGSWIIRQCGDFRSQEGVPDAPGSILQPPQTNMGSRLSASSSSTSSGLESPNEVCLANSQEYPPTFPSPPPLRRVTLPMSMAFNPSSHMVPLMLDTPESTCTPPPSCEGDIFTYNIQESPTLQEVGSSLRFGAQFYHTASQPVPFQIPQYSQYPRLPLHSLTPTSPEEMSFLTMSGSNPGMLAYGGASTFLQSRTGGHILLQSGTG</sequence>
<evidence type="ECO:0000256" key="1">
    <source>
        <dbReference type="SAM" id="MobiDB-lite"/>
    </source>
</evidence>